<organism evidence="1">
    <name type="scientific">Spongospora subterranea</name>
    <dbReference type="NCBI Taxonomy" id="70186"/>
    <lineage>
        <taxon>Eukaryota</taxon>
        <taxon>Sar</taxon>
        <taxon>Rhizaria</taxon>
        <taxon>Endomyxa</taxon>
        <taxon>Phytomyxea</taxon>
        <taxon>Plasmodiophorida</taxon>
        <taxon>Plasmodiophoridae</taxon>
        <taxon>Spongospora</taxon>
    </lineage>
</organism>
<sequence>MEVMDLFLLADQVVGSCFQLQHVIDNRNCEASSSNKSRQTKYCATVRSITRQIASVVSEVAEVSEKTKILQANTSEIRFKTRTVTQALDVLQSQLGIQLEIIESNALRCFDVNLIPFLQLSTFVRCSVSCSSWRKKYSSFWALGLPYWQLSSTISLNPPPVHHKFNVSVSQLDLSSFICGIESKRCLCESAESPEEINPRSPTSQMLSSTMTRNGSDISFSLSICERHHTSQYDRELEFAKAVVSIDNCIKDVNEDIQLRSRAFLSLCEKEKMLTLKIAKAETKIASRGKALLDLKTQFASDAHTTMFLEKEFSSITEQLKCEAGTDSILLQELEDLQSNNHWRRSQQSSKQDILQQEISALQRKIALH</sequence>
<protein>
    <submittedName>
        <fullName evidence="1">Uncharacterized protein</fullName>
    </submittedName>
</protein>
<proteinExistence type="predicted"/>
<name>A0A0H5R958_9EUKA</name>
<evidence type="ECO:0000313" key="1">
    <source>
        <dbReference type="EMBL" id="CRZ10286.1"/>
    </source>
</evidence>
<accession>A0A0H5R958</accession>
<reference evidence="1" key="1">
    <citation type="submission" date="2015-04" db="EMBL/GenBank/DDBJ databases">
        <title>The genome sequence of the plant pathogenic Rhizarian Plasmodiophora brassicae reveals insights in its biotrophic life cycle and the origin of chitin synthesis.</title>
        <authorList>
            <person name="Schwelm A."/>
            <person name="Fogelqvist J."/>
            <person name="Knaust A."/>
            <person name="Julke S."/>
            <person name="Lilja T."/>
            <person name="Dhandapani V."/>
            <person name="Bonilla-Rosso G."/>
            <person name="Karlsson M."/>
            <person name="Shevchenko A."/>
            <person name="Choi S.R."/>
            <person name="Kim H.G."/>
            <person name="Park J.Y."/>
            <person name="Lim Y.P."/>
            <person name="Ludwig-Muller J."/>
            <person name="Dixelius C."/>
        </authorList>
    </citation>
    <scope>NUCLEOTIDE SEQUENCE</scope>
    <source>
        <tissue evidence="1">Potato root galls</tissue>
    </source>
</reference>
<dbReference type="EMBL" id="HACM01009844">
    <property type="protein sequence ID" value="CRZ10286.1"/>
    <property type="molecule type" value="Transcribed_RNA"/>
</dbReference>
<dbReference type="AlphaFoldDB" id="A0A0H5R958"/>